<keyword evidence="4 12" id="KW-0256">Endoplasmic reticulum</keyword>
<evidence type="ECO:0000256" key="8">
    <source>
        <dbReference type="ARBA" id="ARBA00023002"/>
    </source>
</evidence>
<comment type="pathway">
    <text evidence="1">Lipid metabolism; fatty acid biosynthesis.</text>
</comment>
<evidence type="ECO:0000256" key="6">
    <source>
        <dbReference type="ARBA" id="ARBA00022857"/>
    </source>
</evidence>
<dbReference type="Pfam" id="PF00106">
    <property type="entry name" value="adh_short"/>
    <property type="match status" value="1"/>
</dbReference>
<evidence type="ECO:0000313" key="15">
    <source>
        <dbReference type="Proteomes" id="UP001161017"/>
    </source>
</evidence>
<name>A0AA43QPZ2_9LECA</name>
<evidence type="ECO:0000313" key="14">
    <source>
        <dbReference type="EMBL" id="MDI1488708.1"/>
    </source>
</evidence>
<feature type="binding site" evidence="12">
    <location>
        <position position="207"/>
    </location>
    <ligand>
        <name>substrate</name>
    </ligand>
</feature>
<evidence type="ECO:0000256" key="13">
    <source>
        <dbReference type="RuleBase" id="RU000363"/>
    </source>
</evidence>
<dbReference type="HAMAP" id="MF_03107">
    <property type="entry name" value="3_ketoreductase"/>
    <property type="match status" value="1"/>
</dbReference>
<evidence type="ECO:0000256" key="9">
    <source>
        <dbReference type="ARBA" id="ARBA00023098"/>
    </source>
</evidence>
<reference evidence="14" key="1">
    <citation type="journal article" date="2023" name="Genome Biol. Evol.">
        <title>First Whole Genome Sequence and Flow Cytometry Genome Size Data for the Lichen-Forming Fungus Ramalina farinacea (Ascomycota).</title>
        <authorList>
            <person name="Llewellyn T."/>
            <person name="Mian S."/>
            <person name="Hill R."/>
            <person name="Leitch I.J."/>
            <person name="Gaya E."/>
        </authorList>
    </citation>
    <scope>NUCLEOTIDE SEQUENCE</scope>
    <source>
        <strain evidence="14">LIQ254RAFAR</strain>
    </source>
</reference>
<sequence length="344" mass="38167">MAPSIQNLGWFYKNEGVQQPAMQSLFLTGLTLLGAYIFTIWFISYIRFLLSLYVLPGTQLRTFGSPSKTWAVITGASDGLGKEYALALSKAGYSTLLISRTASKLDAVANEIKQKFNTPTRTLAIDFALNRDDDYARLQDAITGLDISILINNVGVSHSIPVPFTETPEAEMETIVMVNCMATLRITRLIAPGMVDRKRGLIITMGSFGGLIPTPLLATYSGSKAFLQQWSTALGAELAQHNITVRLVQSYMITTAMSKIRVPTVFVPAPRPYVRSVLASIGRSGGAQGFMYSATPWWGHAWMQYVTNCFVGGHNWMLLRYNVWLHEGIRKRALKKRAERKKAQ</sequence>
<dbReference type="InterPro" id="IPR002347">
    <property type="entry name" value="SDR_fam"/>
</dbReference>
<proteinExistence type="inferred from homology"/>
<keyword evidence="8 12" id="KW-0560">Oxidoreductase</keyword>
<feature type="active site" description="Proton acceptor" evidence="12">
    <location>
        <position position="220"/>
    </location>
</feature>
<dbReference type="InterPro" id="IPR027533">
    <property type="entry name" value="3_ketoreductase_fungal"/>
</dbReference>
<evidence type="ECO:0000256" key="11">
    <source>
        <dbReference type="ARBA" id="ARBA00023160"/>
    </source>
</evidence>
<gene>
    <name evidence="14" type="ORF">OHK93_007984</name>
</gene>
<dbReference type="GO" id="GO:0005789">
    <property type="term" value="C:endoplasmic reticulum membrane"/>
    <property type="evidence" value="ECO:0007669"/>
    <property type="project" value="UniProtKB-SubCell"/>
</dbReference>
<dbReference type="GO" id="GO:0030497">
    <property type="term" value="P:fatty acid elongation"/>
    <property type="evidence" value="ECO:0007669"/>
    <property type="project" value="UniProtKB-UniRule"/>
</dbReference>
<keyword evidence="6 12" id="KW-0521">NADP</keyword>
<dbReference type="PRINTS" id="PR00080">
    <property type="entry name" value="SDRFAMILY"/>
</dbReference>
<evidence type="ECO:0000256" key="5">
    <source>
        <dbReference type="ARBA" id="ARBA00022832"/>
    </source>
</evidence>
<comment type="subcellular location">
    <subcellularLocation>
        <location evidence="12">Endoplasmic reticulum membrane</location>
        <topology evidence="12">Single-pass membrane protein</topology>
    </subcellularLocation>
</comment>
<comment type="catalytic activity">
    <reaction evidence="12">
        <text>a very-long-chain (3R)-3-hydroxyacyl-CoA + NADP(+) = a very-long-chain 3-oxoacyl-CoA + NADPH + H(+)</text>
        <dbReference type="Rhea" id="RHEA:48680"/>
        <dbReference type="ChEBI" id="CHEBI:15378"/>
        <dbReference type="ChEBI" id="CHEBI:57783"/>
        <dbReference type="ChEBI" id="CHEBI:58349"/>
        <dbReference type="ChEBI" id="CHEBI:85440"/>
        <dbReference type="ChEBI" id="CHEBI:90725"/>
        <dbReference type="EC" id="1.1.1.330"/>
    </reaction>
</comment>
<dbReference type="GO" id="GO:0045703">
    <property type="term" value="F:ketoreductase activity"/>
    <property type="evidence" value="ECO:0007669"/>
    <property type="project" value="UniProtKB-UniRule"/>
</dbReference>
<keyword evidence="11 12" id="KW-0275">Fatty acid biosynthesis</keyword>
<dbReference type="PANTHER" id="PTHR43086">
    <property type="entry name" value="VERY-LONG-CHAIN 3-OXOOACYL-COA REDUCTASE"/>
    <property type="match status" value="1"/>
</dbReference>
<dbReference type="GO" id="GO:0141040">
    <property type="term" value="F:very-long-chain 3-oxoacyl-CoA reductase activity"/>
    <property type="evidence" value="ECO:0007669"/>
    <property type="project" value="UniProtKB-EC"/>
</dbReference>
<keyword evidence="10 12" id="KW-0472">Membrane</keyword>
<dbReference type="Gene3D" id="3.40.50.720">
    <property type="entry name" value="NAD(P)-binding Rossmann-like Domain"/>
    <property type="match status" value="1"/>
</dbReference>
<dbReference type="PANTHER" id="PTHR43086:SF2">
    <property type="entry name" value="HYDROXYSTEROID DEHYDROGENASE-LIKE PROTEIN 1"/>
    <property type="match status" value="1"/>
</dbReference>
<dbReference type="InterPro" id="IPR036291">
    <property type="entry name" value="NAD(P)-bd_dom_sf"/>
</dbReference>
<dbReference type="EMBL" id="JAPUFD010000008">
    <property type="protein sequence ID" value="MDI1488708.1"/>
    <property type="molecule type" value="Genomic_DNA"/>
</dbReference>
<dbReference type="PRINTS" id="PR00081">
    <property type="entry name" value="GDHRDH"/>
</dbReference>
<dbReference type="SUPFAM" id="SSF51735">
    <property type="entry name" value="NAD(P)-binding Rossmann-fold domains"/>
    <property type="match status" value="1"/>
</dbReference>
<comment type="caution">
    <text evidence="14">The sequence shown here is derived from an EMBL/GenBank/DDBJ whole genome shotgun (WGS) entry which is preliminary data.</text>
</comment>
<accession>A0AA43QPZ2</accession>
<evidence type="ECO:0000256" key="12">
    <source>
        <dbReference type="HAMAP-Rule" id="MF_03107"/>
    </source>
</evidence>
<dbReference type="EC" id="1.1.1.330" evidence="12"/>
<comment type="function">
    <text evidence="12">Component of the microsomal membrane bound fatty acid elongation system, which produces the 26-carbon very long-chain fatty acids (VLCFA) from palmitate. Catalyzes the reduction of the 3-ketoacyl-CoA intermediate that is formed in each cycle of fatty acid elongation. VLCFAs serve as precursors for ceramide and sphingolipids.</text>
</comment>
<evidence type="ECO:0000256" key="1">
    <source>
        <dbReference type="ARBA" id="ARBA00005194"/>
    </source>
</evidence>
<evidence type="ECO:0000256" key="2">
    <source>
        <dbReference type="ARBA" id="ARBA00022516"/>
    </source>
</evidence>
<comment type="similarity">
    <text evidence="12 13">Belongs to the short-chain dehydrogenases/reductases (SDR) family.</text>
</comment>
<dbReference type="PROSITE" id="PS00061">
    <property type="entry name" value="ADH_SHORT"/>
    <property type="match status" value="1"/>
</dbReference>
<dbReference type="CDD" id="cd05356">
    <property type="entry name" value="17beta-HSD1_like_SDR_c"/>
    <property type="match status" value="1"/>
</dbReference>
<organism evidence="14 15">
    <name type="scientific">Ramalina farinacea</name>
    <dbReference type="NCBI Taxonomy" id="258253"/>
    <lineage>
        <taxon>Eukaryota</taxon>
        <taxon>Fungi</taxon>
        <taxon>Dikarya</taxon>
        <taxon>Ascomycota</taxon>
        <taxon>Pezizomycotina</taxon>
        <taxon>Lecanoromycetes</taxon>
        <taxon>OSLEUM clade</taxon>
        <taxon>Lecanoromycetidae</taxon>
        <taxon>Lecanorales</taxon>
        <taxon>Lecanorineae</taxon>
        <taxon>Ramalinaceae</taxon>
        <taxon>Ramalina</taxon>
    </lineage>
</organism>
<protein>
    <recommendedName>
        <fullName evidence="12">Very-long-chain 3-oxoacyl-CoA reductase</fullName>
        <ecNumber evidence="12">1.1.1.330</ecNumber>
    </recommendedName>
    <alternativeName>
        <fullName evidence="12">3-ketoacyl-CoA reductase</fullName>
        <shortName evidence="12">3-ketoreductase</shortName>
        <shortName evidence="12">KAR</shortName>
    </alternativeName>
    <alternativeName>
        <fullName evidence="12">Microsomal beta-keto-reductase</fullName>
    </alternativeName>
</protein>
<dbReference type="PIRSF" id="PIRSF000126">
    <property type="entry name" value="11-beta-HSD1"/>
    <property type="match status" value="1"/>
</dbReference>
<keyword evidence="2 12" id="KW-0444">Lipid biosynthesis</keyword>
<keyword evidence="7 12" id="KW-1133">Transmembrane helix</keyword>
<dbReference type="Proteomes" id="UP001161017">
    <property type="component" value="Unassembled WGS sequence"/>
</dbReference>
<keyword evidence="5 12" id="KW-0276">Fatty acid metabolism</keyword>
<dbReference type="InterPro" id="IPR020904">
    <property type="entry name" value="Sc_DH/Rdtase_CS"/>
</dbReference>
<dbReference type="FunFam" id="3.40.50.720:FF:000137">
    <property type="entry name" value="Hydroxysteroid (17-beta) dehydrogenase 3"/>
    <property type="match status" value="1"/>
</dbReference>
<evidence type="ECO:0000256" key="7">
    <source>
        <dbReference type="ARBA" id="ARBA00022989"/>
    </source>
</evidence>
<keyword evidence="9 12" id="KW-0443">Lipid metabolism</keyword>
<dbReference type="AlphaFoldDB" id="A0AA43QPZ2"/>
<evidence type="ECO:0000256" key="3">
    <source>
        <dbReference type="ARBA" id="ARBA00022692"/>
    </source>
</evidence>
<keyword evidence="15" id="KW-1185">Reference proteome</keyword>
<keyword evidence="3 12" id="KW-0812">Transmembrane</keyword>
<evidence type="ECO:0000256" key="10">
    <source>
        <dbReference type="ARBA" id="ARBA00023136"/>
    </source>
</evidence>
<evidence type="ECO:0000256" key="4">
    <source>
        <dbReference type="ARBA" id="ARBA00022824"/>
    </source>
</evidence>